<evidence type="ECO:0000313" key="7">
    <source>
        <dbReference type="Proteomes" id="UP000033607"/>
    </source>
</evidence>
<sequence>MVDKRRGFIGVILILSVIAFVGFSMGPLIGSLLGGNRSNSQTTPTPTQTAQAKQADLEAQARGYELVLQREPDNETALRGILQARLELISMGQGNVKDVVEPLQKLSQMNPEATEYSILLAQSQQYTGDQEGAAQTYRQILEKQPGQIQALQGLVNLQLAQKRPEAAIGLLQDTLKAAPQANQAQPNTIDETSVQLILGQVYAEQKRYEEAIAIYDEAIRNNQQDFRPVLAKAMVLKDQGNLDEAEPLFGKASDLAPAAFKDQIQQAAGIVATPTEVTPAPQTAPNAQPDSPSEPQPEAVENVEETPEPNNE</sequence>
<name>A0A0F5YC52_9CYAN</name>
<dbReference type="Pfam" id="PF13432">
    <property type="entry name" value="TPR_16"/>
    <property type="match status" value="1"/>
</dbReference>
<gene>
    <name evidence="6" type="ORF">WN50_19590</name>
</gene>
<dbReference type="AlphaFoldDB" id="A0A0F5YC52"/>
<feature type="region of interest" description="Disordered" evidence="4">
    <location>
        <begin position="270"/>
        <end position="312"/>
    </location>
</feature>
<dbReference type="RefSeq" id="WP_046280268.1">
    <property type="nucleotide sequence ID" value="NZ_LATL02000336.1"/>
</dbReference>
<keyword evidence="5" id="KW-0812">Transmembrane</keyword>
<dbReference type="PANTHER" id="PTHR44943:SF8">
    <property type="entry name" value="TPR REPEAT-CONTAINING PROTEIN MJ0263"/>
    <property type="match status" value="1"/>
</dbReference>
<dbReference type="PATRIC" id="fig|1637645.4.peg.6580"/>
<proteinExistence type="predicted"/>
<dbReference type="InterPro" id="IPR011990">
    <property type="entry name" value="TPR-like_helical_dom_sf"/>
</dbReference>
<dbReference type="OrthoDB" id="581415at2"/>
<evidence type="ECO:0000256" key="1">
    <source>
        <dbReference type="ARBA" id="ARBA00022737"/>
    </source>
</evidence>
<dbReference type="EMBL" id="LATL02000336">
    <property type="protein sequence ID" value="KKD36474.1"/>
    <property type="molecule type" value="Genomic_DNA"/>
</dbReference>
<dbReference type="SMART" id="SM00028">
    <property type="entry name" value="TPR"/>
    <property type="match status" value="4"/>
</dbReference>
<dbReference type="Gene3D" id="1.25.40.10">
    <property type="entry name" value="Tetratricopeptide repeat domain"/>
    <property type="match status" value="2"/>
</dbReference>
<evidence type="ECO:0000256" key="5">
    <source>
        <dbReference type="SAM" id="Phobius"/>
    </source>
</evidence>
<keyword evidence="2 3" id="KW-0802">TPR repeat</keyword>
<dbReference type="SUPFAM" id="SSF48452">
    <property type="entry name" value="TPR-like"/>
    <property type="match status" value="1"/>
</dbReference>
<organism evidence="6 7">
    <name type="scientific">Limnoraphis robusta CS-951</name>
    <dbReference type="NCBI Taxonomy" id="1637645"/>
    <lineage>
        <taxon>Bacteria</taxon>
        <taxon>Bacillati</taxon>
        <taxon>Cyanobacteriota</taxon>
        <taxon>Cyanophyceae</taxon>
        <taxon>Oscillatoriophycideae</taxon>
        <taxon>Oscillatoriales</taxon>
        <taxon>Sirenicapillariaceae</taxon>
        <taxon>Limnoraphis</taxon>
    </lineage>
</organism>
<reference evidence="6 7" key="1">
    <citation type="submission" date="2015-06" db="EMBL/GenBank/DDBJ databases">
        <title>Draft genome assembly of filamentous brackish cyanobacterium Limnoraphis robusta strain CS-951.</title>
        <authorList>
            <person name="Willis A."/>
            <person name="Parks M."/>
            <person name="Burford M.A."/>
        </authorList>
    </citation>
    <scope>NUCLEOTIDE SEQUENCE [LARGE SCALE GENOMIC DNA]</scope>
    <source>
        <strain evidence="6 7">CS-951</strain>
    </source>
</reference>
<dbReference type="PROSITE" id="PS50005">
    <property type="entry name" value="TPR"/>
    <property type="match status" value="1"/>
</dbReference>
<dbReference type="InterPro" id="IPR019734">
    <property type="entry name" value="TPR_rpt"/>
</dbReference>
<feature type="transmembrane region" description="Helical" evidence="5">
    <location>
        <begin position="7"/>
        <end position="33"/>
    </location>
</feature>
<feature type="compositionally biased region" description="Acidic residues" evidence="4">
    <location>
        <begin position="301"/>
        <end position="312"/>
    </location>
</feature>
<keyword evidence="5" id="KW-1133">Transmembrane helix</keyword>
<keyword evidence="5" id="KW-0472">Membrane</keyword>
<accession>A0A0F5YC52</accession>
<evidence type="ECO:0000256" key="4">
    <source>
        <dbReference type="SAM" id="MobiDB-lite"/>
    </source>
</evidence>
<protein>
    <submittedName>
        <fullName evidence="6">Tfp pilus assembly protein PilF</fullName>
    </submittedName>
</protein>
<evidence type="ECO:0000256" key="2">
    <source>
        <dbReference type="ARBA" id="ARBA00022803"/>
    </source>
</evidence>
<dbReference type="Pfam" id="PF13181">
    <property type="entry name" value="TPR_8"/>
    <property type="match status" value="1"/>
</dbReference>
<dbReference type="InterPro" id="IPR051685">
    <property type="entry name" value="Ycf3/AcsC/BcsC/TPR_MFPF"/>
</dbReference>
<feature type="compositionally biased region" description="Low complexity" evidence="4">
    <location>
        <begin position="278"/>
        <end position="289"/>
    </location>
</feature>
<feature type="repeat" description="TPR" evidence="3">
    <location>
        <begin position="192"/>
        <end position="225"/>
    </location>
</feature>
<evidence type="ECO:0000313" key="6">
    <source>
        <dbReference type="EMBL" id="KKD36474.1"/>
    </source>
</evidence>
<dbReference type="Pfam" id="PF14559">
    <property type="entry name" value="TPR_19"/>
    <property type="match status" value="1"/>
</dbReference>
<dbReference type="PANTHER" id="PTHR44943">
    <property type="entry name" value="CELLULOSE SYNTHASE OPERON PROTEIN C"/>
    <property type="match status" value="1"/>
</dbReference>
<evidence type="ECO:0000256" key="3">
    <source>
        <dbReference type="PROSITE-ProRule" id="PRU00339"/>
    </source>
</evidence>
<keyword evidence="1" id="KW-0677">Repeat</keyword>
<dbReference type="Proteomes" id="UP000033607">
    <property type="component" value="Unassembled WGS sequence"/>
</dbReference>
<comment type="caution">
    <text evidence="6">The sequence shown here is derived from an EMBL/GenBank/DDBJ whole genome shotgun (WGS) entry which is preliminary data.</text>
</comment>